<gene>
    <name evidence="4" type="primary">LOC112688803</name>
</gene>
<name>A0A8B8G4T7_9HEMI</name>
<feature type="transmembrane region" description="Helical" evidence="2">
    <location>
        <begin position="113"/>
        <end position="135"/>
    </location>
</feature>
<keyword evidence="2" id="KW-1133">Transmembrane helix</keyword>
<evidence type="ECO:0000256" key="1">
    <source>
        <dbReference type="SAM" id="MobiDB-lite"/>
    </source>
</evidence>
<evidence type="ECO:0000256" key="2">
    <source>
        <dbReference type="SAM" id="Phobius"/>
    </source>
</evidence>
<keyword evidence="3" id="KW-1185">Reference proteome</keyword>
<proteinExistence type="predicted"/>
<dbReference type="OrthoDB" id="6363113at2759"/>
<dbReference type="GeneID" id="112688803"/>
<protein>
    <submittedName>
        <fullName evidence="4">Uncharacterized protein LOC112688803</fullName>
    </submittedName>
</protein>
<evidence type="ECO:0000313" key="4">
    <source>
        <dbReference type="RefSeq" id="XP_025417957.1"/>
    </source>
</evidence>
<accession>A0A8B8G4T7</accession>
<dbReference type="Proteomes" id="UP000694846">
    <property type="component" value="Unplaced"/>
</dbReference>
<organism evidence="3 4">
    <name type="scientific">Sipha flava</name>
    <name type="common">yellow sugarcane aphid</name>
    <dbReference type="NCBI Taxonomy" id="143950"/>
    <lineage>
        <taxon>Eukaryota</taxon>
        <taxon>Metazoa</taxon>
        <taxon>Ecdysozoa</taxon>
        <taxon>Arthropoda</taxon>
        <taxon>Hexapoda</taxon>
        <taxon>Insecta</taxon>
        <taxon>Pterygota</taxon>
        <taxon>Neoptera</taxon>
        <taxon>Paraneoptera</taxon>
        <taxon>Hemiptera</taxon>
        <taxon>Sternorrhyncha</taxon>
        <taxon>Aphidomorpha</taxon>
        <taxon>Aphidoidea</taxon>
        <taxon>Aphididae</taxon>
        <taxon>Sipha</taxon>
    </lineage>
</organism>
<feature type="region of interest" description="Disordered" evidence="1">
    <location>
        <begin position="197"/>
        <end position="222"/>
    </location>
</feature>
<evidence type="ECO:0000313" key="3">
    <source>
        <dbReference type="Proteomes" id="UP000694846"/>
    </source>
</evidence>
<sequence length="336" mass="36376">MLLFADIAASRMTSTDSRDDGDGPRPATADVAACPPATRRHQLQSSAVKKIDDGVVVWGITIGSNCQIALPVFGTLFLVVGVLLTVISYGWVTGSNEGDSKRKLYTTSDNGRLLGPICLIVSVVMFIATAVLRTISTNARFRQTRVGFHCPVHGDFFPISPGPDPRKFSFSMENIAETPWICKCLKRFKADSQETLAADDSPPQCPHHGVHGSVRSPSPTSTCPTPKPFLIFTDSAHGSGKDLYSGNTLFPDEPFGSIRSLSVPNNNLTVACFPVQSATDQYLNVPGESWSHKRLSCPSLPSAGEEFPQSTHKPLTPQVVKVSREIKFVMPMDNKS</sequence>
<feature type="transmembrane region" description="Helical" evidence="2">
    <location>
        <begin position="68"/>
        <end position="93"/>
    </location>
</feature>
<reference evidence="4" key="1">
    <citation type="submission" date="2025-08" db="UniProtKB">
        <authorList>
            <consortium name="RefSeq"/>
        </authorList>
    </citation>
    <scope>IDENTIFICATION</scope>
    <source>
        <tissue evidence="4">Whole body</tissue>
    </source>
</reference>
<dbReference type="RefSeq" id="XP_025417957.1">
    <property type="nucleotide sequence ID" value="XM_025562172.1"/>
</dbReference>
<keyword evidence="2" id="KW-0812">Transmembrane</keyword>
<keyword evidence="2" id="KW-0472">Membrane</keyword>
<dbReference type="AlphaFoldDB" id="A0A8B8G4T7"/>